<comment type="caution">
    <text evidence="2">The sequence shown here is derived from an EMBL/GenBank/DDBJ whole genome shotgun (WGS) entry which is preliminary data.</text>
</comment>
<dbReference type="Gene3D" id="1.10.3460.10">
    <property type="entry name" value="Chlorophyll a/b binding protein domain"/>
    <property type="match status" value="1"/>
</dbReference>
<feature type="transmembrane region" description="Helical" evidence="1">
    <location>
        <begin position="33"/>
        <end position="56"/>
    </location>
</feature>
<name>A0AAP5MBX5_9CYAN</name>
<evidence type="ECO:0000313" key="2">
    <source>
        <dbReference type="EMBL" id="MDR9899720.1"/>
    </source>
</evidence>
<keyword evidence="1" id="KW-0472">Membrane</keyword>
<reference evidence="3" key="1">
    <citation type="journal article" date="2021" name="Science">
        <title>Hunting the eagle killer: A cyanobacterial neurotoxin causes vacuolar myelinopathy.</title>
        <authorList>
            <person name="Breinlinger S."/>
            <person name="Phillips T.J."/>
            <person name="Haram B.N."/>
            <person name="Mares J."/>
            <person name="Martinez Yerena J.A."/>
            <person name="Hrouzek P."/>
            <person name="Sobotka R."/>
            <person name="Henderson W.M."/>
            <person name="Schmieder P."/>
            <person name="Williams S.M."/>
            <person name="Lauderdale J.D."/>
            <person name="Wilde H.D."/>
            <person name="Gerrin W."/>
            <person name="Kust A."/>
            <person name="Washington J.W."/>
            <person name="Wagner C."/>
            <person name="Geier B."/>
            <person name="Liebeke M."/>
            <person name="Enke H."/>
            <person name="Niedermeyer T.H.J."/>
            <person name="Wilde S.B."/>
        </authorList>
    </citation>
    <scope>NUCLEOTIDE SEQUENCE [LARGE SCALE GENOMIC DNA]</scope>
    <source>
        <strain evidence="3">Thurmond2011</strain>
    </source>
</reference>
<accession>A0AAP5MBX5</accession>
<dbReference type="RefSeq" id="WP_208354272.1">
    <property type="nucleotide sequence ID" value="NZ_JAALHA020000027.1"/>
</dbReference>
<evidence type="ECO:0000313" key="3">
    <source>
        <dbReference type="Proteomes" id="UP000667802"/>
    </source>
</evidence>
<dbReference type="SUPFAM" id="SSF103511">
    <property type="entry name" value="Chlorophyll a-b binding protein"/>
    <property type="match status" value="1"/>
</dbReference>
<dbReference type="EMBL" id="JAALHA020000027">
    <property type="protein sequence ID" value="MDR9899720.1"/>
    <property type="molecule type" value="Genomic_DNA"/>
</dbReference>
<protein>
    <submittedName>
        <fullName evidence="2">Chlorophyll a/b-binding protein</fullName>
    </submittedName>
</protein>
<dbReference type="AlphaFoldDB" id="A0AAP5MBX5"/>
<keyword evidence="3" id="KW-1185">Reference proteome</keyword>
<keyword evidence="1" id="KW-0812">Transmembrane</keyword>
<dbReference type="Proteomes" id="UP000667802">
    <property type="component" value="Unassembled WGS sequence"/>
</dbReference>
<sequence length="59" mass="6673">MSANTNITSSMKDKRNAWIWGFTPQTELWNGRFAMIGFISAVVIEIVSGQGLLHFWSIL</sequence>
<gene>
    <name evidence="2" type="ORF">G7B40_034950</name>
</gene>
<proteinExistence type="predicted"/>
<evidence type="ECO:0000256" key="1">
    <source>
        <dbReference type="SAM" id="Phobius"/>
    </source>
</evidence>
<keyword evidence="1" id="KW-1133">Transmembrane helix</keyword>
<organism evidence="2 3">
    <name type="scientific">Aetokthonos hydrillicola Thurmond2011</name>
    <dbReference type="NCBI Taxonomy" id="2712845"/>
    <lineage>
        <taxon>Bacteria</taxon>
        <taxon>Bacillati</taxon>
        <taxon>Cyanobacteriota</taxon>
        <taxon>Cyanophyceae</taxon>
        <taxon>Nostocales</taxon>
        <taxon>Hapalosiphonaceae</taxon>
        <taxon>Aetokthonos</taxon>
    </lineage>
</organism>